<dbReference type="Pfam" id="PF11977">
    <property type="entry name" value="RNase_Zc3h12a"/>
    <property type="match status" value="1"/>
</dbReference>
<keyword evidence="1" id="KW-1133">Transmembrane helix</keyword>
<feature type="domain" description="RNase NYN" evidence="2">
    <location>
        <begin position="166"/>
        <end position="272"/>
    </location>
</feature>
<accession>A0A1I1KYV2</accession>
<dbReference type="InterPro" id="IPR021869">
    <property type="entry name" value="RNase_Zc3h12_NYN"/>
</dbReference>
<evidence type="ECO:0000256" key="1">
    <source>
        <dbReference type="SAM" id="Phobius"/>
    </source>
</evidence>
<proteinExistence type="predicted"/>
<keyword evidence="1" id="KW-0472">Membrane</keyword>
<sequence>MVFNLNFIALVGGIFLVFLAVAWLGTRRSKGPASKRSSADPARRDRLLSARRREAERLHLRGAIFAITSEETLPGYHLKDLGWVQCDLEDRGAAEHELALAAARKFDTANGLTRLTRGTRKQRYQAGTGPQGNPYYKSRTVRIWQALAVEAIPEAQVDQKTRRSAKRRAVVDGSNVAHWGSDNAPSLGAVGAVTEVLSGEGVTPIIVFDANIGYKIGGKYMNAATLRAKLPGRPRVEVVDSGVNADVVIIDMADRMGAEIVSNDLFRDSIAARSVRKRRGFYVSEFGHAELMSARR</sequence>
<dbReference type="Proteomes" id="UP000231644">
    <property type="component" value="Unassembled WGS sequence"/>
</dbReference>
<protein>
    <submittedName>
        <fullName evidence="3">Zc3h12a-like Ribonuclease NYN domain-containing protein</fullName>
    </submittedName>
</protein>
<feature type="transmembrane region" description="Helical" evidence="1">
    <location>
        <begin position="6"/>
        <end position="26"/>
    </location>
</feature>
<dbReference type="STRING" id="517719.SAMN05421762_1678"/>
<keyword evidence="1" id="KW-0812">Transmembrane</keyword>
<keyword evidence="4" id="KW-1185">Reference proteome</keyword>
<dbReference type="Gene3D" id="3.40.50.11980">
    <property type="match status" value="1"/>
</dbReference>
<dbReference type="RefSeq" id="WP_170848748.1">
    <property type="nucleotide sequence ID" value="NZ_FNZG01000003.1"/>
</dbReference>
<dbReference type="AlphaFoldDB" id="A0A1I1KYV2"/>
<gene>
    <name evidence="3" type="ORF">SAMN05421762_1678</name>
</gene>
<evidence type="ECO:0000313" key="4">
    <source>
        <dbReference type="Proteomes" id="UP000231644"/>
    </source>
</evidence>
<reference evidence="3 4" key="1">
    <citation type="submission" date="2016-10" db="EMBL/GenBank/DDBJ databases">
        <authorList>
            <person name="de Groot N.N."/>
        </authorList>
    </citation>
    <scope>NUCLEOTIDE SEQUENCE [LARGE SCALE GENOMIC DNA]</scope>
    <source>
        <strain evidence="3 4">DSM 29619</strain>
    </source>
</reference>
<dbReference type="EMBL" id="FOLX01000001">
    <property type="protein sequence ID" value="SFC65462.1"/>
    <property type="molecule type" value="Genomic_DNA"/>
</dbReference>
<evidence type="ECO:0000313" key="3">
    <source>
        <dbReference type="EMBL" id="SFC65462.1"/>
    </source>
</evidence>
<organism evidence="3 4">
    <name type="scientific">Pseudooceanicola nitratireducens</name>
    <dbReference type="NCBI Taxonomy" id="517719"/>
    <lineage>
        <taxon>Bacteria</taxon>
        <taxon>Pseudomonadati</taxon>
        <taxon>Pseudomonadota</taxon>
        <taxon>Alphaproteobacteria</taxon>
        <taxon>Rhodobacterales</taxon>
        <taxon>Paracoccaceae</taxon>
        <taxon>Pseudooceanicola</taxon>
    </lineage>
</organism>
<evidence type="ECO:0000259" key="2">
    <source>
        <dbReference type="Pfam" id="PF11977"/>
    </source>
</evidence>
<name>A0A1I1KYV2_9RHOB</name>